<dbReference type="GO" id="GO:0031048">
    <property type="term" value="P:regulatory ncRNA-mediated heterochromatin formation"/>
    <property type="evidence" value="ECO:0007669"/>
    <property type="project" value="TreeGrafter"/>
</dbReference>
<evidence type="ECO:0000313" key="6">
    <source>
        <dbReference type="Proteomes" id="UP000053573"/>
    </source>
</evidence>
<feature type="compositionally biased region" description="Basic and acidic residues" evidence="4">
    <location>
        <begin position="1"/>
        <end position="11"/>
    </location>
</feature>
<evidence type="ECO:0000256" key="2">
    <source>
        <dbReference type="ARBA" id="ARBA00009265"/>
    </source>
</evidence>
<dbReference type="InterPro" id="IPR011990">
    <property type="entry name" value="TPR-like_helical_dom_sf"/>
</dbReference>
<comment type="similarity">
    <text evidence="2">Belongs to the NRDE2 family.</text>
</comment>
<reference evidence="6" key="1">
    <citation type="journal article" date="2015" name="PLoS Genet.">
        <title>The dynamic genome and transcriptome of the human fungal pathogen Blastomyces and close relative Emmonsia.</title>
        <authorList>
            <person name="Munoz J.F."/>
            <person name="Gauthier G.M."/>
            <person name="Desjardins C.A."/>
            <person name="Gallo J.E."/>
            <person name="Holder J."/>
            <person name="Sullivan T.D."/>
            <person name="Marty A.J."/>
            <person name="Carmen J.C."/>
            <person name="Chen Z."/>
            <person name="Ding L."/>
            <person name="Gujja S."/>
            <person name="Magrini V."/>
            <person name="Misas E."/>
            <person name="Mitreva M."/>
            <person name="Priest M."/>
            <person name="Saif S."/>
            <person name="Whiston E.A."/>
            <person name="Young S."/>
            <person name="Zeng Q."/>
            <person name="Goldman W.E."/>
            <person name="Mardis E.R."/>
            <person name="Taylor J.W."/>
            <person name="McEwen J.G."/>
            <person name="Clay O.K."/>
            <person name="Klein B.S."/>
            <person name="Cuomo C.A."/>
        </authorList>
    </citation>
    <scope>NUCLEOTIDE SEQUENCE [LARGE SCALE GENOMIC DNA]</scope>
    <source>
        <strain evidence="6">UAMH 139</strain>
    </source>
</reference>
<dbReference type="GO" id="GO:0071013">
    <property type="term" value="C:catalytic step 2 spliceosome"/>
    <property type="evidence" value="ECO:0007669"/>
    <property type="project" value="TreeGrafter"/>
</dbReference>
<dbReference type="AlphaFoldDB" id="A0A0H1B3T7"/>
<comment type="subcellular location">
    <subcellularLocation>
        <location evidence="1">Nucleus</location>
    </subcellularLocation>
</comment>
<dbReference type="PANTHER" id="PTHR13471">
    <property type="entry name" value="TETRATRICOPEPTIDE-LIKE HELICAL"/>
    <property type="match status" value="1"/>
</dbReference>
<name>A0A0H1B3T7_9EURO</name>
<comment type="caution">
    <text evidence="5">The sequence shown here is derived from an EMBL/GenBank/DDBJ whole genome shotgun (WGS) entry which is preliminary data.</text>
</comment>
<feature type="region of interest" description="Disordered" evidence="4">
    <location>
        <begin position="1"/>
        <end position="103"/>
    </location>
</feature>
<feature type="compositionally biased region" description="Basic and acidic residues" evidence="4">
    <location>
        <begin position="91"/>
        <end position="103"/>
    </location>
</feature>
<evidence type="ECO:0000256" key="1">
    <source>
        <dbReference type="ARBA" id="ARBA00004123"/>
    </source>
</evidence>
<dbReference type="EMBL" id="LDEV01003295">
    <property type="protein sequence ID" value="KLJ06099.1"/>
    <property type="molecule type" value="Genomic_DNA"/>
</dbReference>
<feature type="compositionally biased region" description="Basic residues" evidence="4">
    <location>
        <begin position="52"/>
        <end position="65"/>
    </location>
</feature>
<feature type="region of interest" description="Disordered" evidence="4">
    <location>
        <begin position="1098"/>
        <end position="1127"/>
    </location>
</feature>
<dbReference type="GO" id="GO:1902369">
    <property type="term" value="P:negative regulation of RNA catabolic process"/>
    <property type="evidence" value="ECO:0007669"/>
    <property type="project" value="TreeGrafter"/>
</dbReference>
<evidence type="ECO:0000256" key="3">
    <source>
        <dbReference type="ARBA" id="ARBA00023242"/>
    </source>
</evidence>
<feature type="compositionally biased region" description="Basic and acidic residues" evidence="4">
    <location>
        <begin position="240"/>
        <end position="253"/>
    </location>
</feature>
<dbReference type="SUPFAM" id="SSF48452">
    <property type="entry name" value="TPR-like"/>
    <property type="match status" value="1"/>
</dbReference>
<feature type="compositionally biased region" description="Basic and acidic residues" evidence="4">
    <location>
        <begin position="269"/>
        <end position="283"/>
    </location>
</feature>
<dbReference type="InterPro" id="IPR013633">
    <property type="entry name" value="NRDE-2"/>
</dbReference>
<keyword evidence="3" id="KW-0539">Nucleus</keyword>
<proteinExistence type="inferred from homology"/>
<protein>
    <recommendedName>
        <fullName evidence="7">DUF1740-domain-containing protein</fullName>
    </recommendedName>
</protein>
<dbReference type="Pfam" id="PF08424">
    <property type="entry name" value="NRDE-2"/>
    <property type="match status" value="1"/>
</dbReference>
<dbReference type="OrthoDB" id="297219at2759"/>
<keyword evidence="6" id="KW-1185">Reference proteome</keyword>
<dbReference type="Gene3D" id="1.25.40.10">
    <property type="entry name" value="Tetratricopeptide repeat domain"/>
    <property type="match status" value="1"/>
</dbReference>
<evidence type="ECO:0000313" key="5">
    <source>
        <dbReference type="EMBL" id="KLJ06099.1"/>
    </source>
</evidence>
<feature type="region of interest" description="Disordered" evidence="4">
    <location>
        <begin position="191"/>
        <end position="283"/>
    </location>
</feature>
<dbReference type="STRING" id="2060906.A0A0H1B3T7"/>
<feature type="compositionally biased region" description="Basic and acidic residues" evidence="4">
    <location>
        <begin position="66"/>
        <end position="82"/>
    </location>
</feature>
<evidence type="ECO:0008006" key="7">
    <source>
        <dbReference type="Google" id="ProtNLM"/>
    </source>
</evidence>
<dbReference type="Proteomes" id="UP000053573">
    <property type="component" value="Unassembled WGS sequence"/>
</dbReference>
<evidence type="ECO:0000256" key="4">
    <source>
        <dbReference type="SAM" id="MobiDB-lite"/>
    </source>
</evidence>
<organism evidence="5 6">
    <name type="scientific">Blastomyces silverae</name>
    <dbReference type="NCBI Taxonomy" id="2060906"/>
    <lineage>
        <taxon>Eukaryota</taxon>
        <taxon>Fungi</taxon>
        <taxon>Dikarya</taxon>
        <taxon>Ascomycota</taxon>
        <taxon>Pezizomycotina</taxon>
        <taxon>Eurotiomycetes</taxon>
        <taxon>Eurotiomycetidae</taxon>
        <taxon>Onygenales</taxon>
        <taxon>Ajellomycetaceae</taxon>
        <taxon>Blastomyces</taxon>
    </lineage>
</organism>
<gene>
    <name evidence="5" type="ORF">EMPG_10472</name>
</gene>
<sequence>MDSENSKEKKSVPKFASFRPKPSTPAPSAASADVSSEHGRGAVSSRHERSRHESRHSRRRGHSRSRKDVPDHRRGQHPKDSNTVDPSIIAQRERTQQWPNKRDEQELFIVDRQGDKYNVEYGSINRYSIPQYFRSGSGKVIGLPPSYRIDRDNEDGNTVIIRHSAAGYDGPKQKYREFLRKKPKREAKFRVRPDQENIPSIDAQKDFLPLTSDGSSKRRRLRGDMHSRGSSPEDNGIDYRSIEGKAKPSKELPEGLEAVSDSDLVSDDENARRRNADLSRRVTEHPDDVEGWLQLIEHQNSLVGVATSDGQRRLTTAEKRSVADIKISIYEKALSKLPPKARRDRLLLGMMEEAATLYDTKTLSNKWKAILHANPDYMNLWIKYLDFQQTRFVNFTYEQCRSIFIDCLKINGSRKGGKELNIINVYLILRLSRFMREAGYVEHAVALWQAVLEFNFFHPTSFDISKDPATAIPAFCEFWDSEIPRIGEIGAKGWDSGGSAAPDPKSDPTSWEIDQRSIFESWEQSERWKIRHSRLPARALDDVQEDDPYRVILSSDISDFLIPFSHTPDLLIGAFMLFCGLPPLATSRKSVILTQWRRDPFIRNDLLDDIDDQSSRWFSDMVHGRQDTTRNQPNAFPLPTFFNNSDTLFGNETWFSELRTWQSTYLNDHSPIDGEWVRRTLRHLVNRLPEQDDLAEFTVALEFISNAKEAKKYAKNLLKKRSSNLRLYNAYALIESRGGQITAAEHVWTTALSMSDSFKEEDKVGSILLWRTWLWEILADHNNDKALQLLVAISSGTIDPRTFADDVKSTTDIKPGALLKTQRILTEIREYGLTSREPNVFVSAVECLALLLYLATKLYIDAAMDVYAMSHSRLVAHRLETTVYGELLLQARAKLLYHHATSTRIYKPALLRSALTDSISRFPQNTLFLSLFTWNESRFRIEDRVRSILRQHTHPTTWIGDDDNKNSTMRFSTQSTLISHLFSIYTELHRGVSAGSTVHSARAAFESAVTTPSGQSSASTWKLYVLFELALSEWGRARAVLYRGIRSCPWAKELVLLAFRERGLRELIGPDELRKVWNVLVEKELRIHVDLEEWFEDRGQGGAGTTDTRGLPLHMPEDASSGDDELA</sequence>
<dbReference type="PANTHER" id="PTHR13471:SF0">
    <property type="entry name" value="NUCLEAR EXOSOME REGULATOR NRDE2"/>
    <property type="match status" value="1"/>
</dbReference>
<accession>A0A0H1B3T7</accession>
<feature type="compositionally biased region" description="Basic and acidic residues" evidence="4">
    <location>
        <begin position="35"/>
        <end position="51"/>
    </location>
</feature>